<keyword evidence="1" id="KW-1133">Transmembrane helix</keyword>
<dbReference type="AlphaFoldDB" id="A0A1V8X7E0"/>
<accession>A0A1V8X7E0</accession>
<organism evidence="2 4">
    <name type="scientific">Enterococcus hirae</name>
    <dbReference type="NCBI Taxonomy" id="1354"/>
    <lineage>
        <taxon>Bacteria</taxon>
        <taxon>Bacillati</taxon>
        <taxon>Bacillota</taxon>
        <taxon>Bacilli</taxon>
        <taxon>Lactobacillales</taxon>
        <taxon>Enterococcaceae</taxon>
        <taxon>Enterococcus</taxon>
    </lineage>
</organism>
<sequence>MFEIFTIFLVYLISLNIAAFIGVMILATFFQIKKRNFNPTQEKWQVYLQKIGPKGIVQRLHVSYMLALGILAVINYNLAFHHSIAYTITLLIAGIFHLSFKYQLNKNNLPKRFN</sequence>
<evidence type="ECO:0000313" key="4">
    <source>
        <dbReference type="Proteomes" id="UP000253498"/>
    </source>
</evidence>
<dbReference type="EMBL" id="LESJ01000009">
    <property type="protein sequence ID" value="RBT66369.1"/>
    <property type="molecule type" value="Genomic_DNA"/>
</dbReference>
<comment type="caution">
    <text evidence="2">The sequence shown here is derived from an EMBL/GenBank/DDBJ whole genome shotgun (WGS) entry which is preliminary data.</text>
</comment>
<reference evidence="2 4" key="1">
    <citation type="submission" date="2015-06" db="EMBL/GenBank/DDBJ databases">
        <title>The Genome Sequence of Enterococcus hirae 88EA1.</title>
        <authorList>
            <consortium name="The Broad Institute Genomics Platform"/>
            <consortium name="The Broad Institute Genome Sequencing Center for Infectious Disease"/>
            <person name="Earl A.M."/>
            <person name="Van Tyne D."/>
            <person name="Lebreton F."/>
            <person name="Saavedra J.T."/>
            <person name="Gilmore M.S."/>
            <person name="Manson McGuire A."/>
            <person name="Clock S."/>
            <person name="Crupain M."/>
            <person name="Rangan U."/>
            <person name="Young S."/>
            <person name="Abouelleil A."/>
            <person name="Cao P."/>
            <person name="Chapman S.B."/>
            <person name="Griggs A."/>
            <person name="Priest M."/>
            <person name="Shea T."/>
            <person name="Wortman J."/>
            <person name="Nusbaum C."/>
            <person name="Birren B."/>
        </authorList>
    </citation>
    <scope>NUCLEOTIDE SEQUENCE [LARGE SCALE GENOMIC DNA]</scope>
    <source>
        <strain evidence="2 4">88EA1</strain>
    </source>
</reference>
<protein>
    <submittedName>
        <fullName evidence="2">Uncharacterized protein</fullName>
    </submittedName>
</protein>
<evidence type="ECO:0000256" key="1">
    <source>
        <dbReference type="SAM" id="Phobius"/>
    </source>
</evidence>
<feature type="transmembrane region" description="Helical" evidence="1">
    <location>
        <begin position="60"/>
        <end position="78"/>
    </location>
</feature>
<feature type="transmembrane region" description="Helical" evidence="1">
    <location>
        <begin position="6"/>
        <end position="30"/>
    </location>
</feature>
<evidence type="ECO:0000313" key="5">
    <source>
        <dbReference type="Proteomes" id="UP000352698"/>
    </source>
</evidence>
<keyword evidence="1" id="KW-0812">Transmembrane</keyword>
<evidence type="ECO:0000313" key="2">
    <source>
        <dbReference type="EMBL" id="RBT66369.1"/>
    </source>
</evidence>
<dbReference type="STRING" id="1354.A6P53_12345"/>
<keyword evidence="1" id="KW-0472">Membrane</keyword>
<evidence type="ECO:0000313" key="3">
    <source>
        <dbReference type="EMBL" id="VTQ70485.1"/>
    </source>
</evidence>
<reference evidence="3 5" key="2">
    <citation type="submission" date="2019-05" db="EMBL/GenBank/DDBJ databases">
        <authorList>
            <consortium name="Pathogen Informatics"/>
        </authorList>
    </citation>
    <scope>NUCLEOTIDE SEQUENCE [LARGE SCALE GENOMIC DNA]</scope>
    <source>
        <strain evidence="3 5">NCTC12204</strain>
    </source>
</reference>
<proteinExistence type="predicted"/>
<dbReference type="EMBL" id="CABEEP010000001">
    <property type="protein sequence ID" value="VTQ70485.1"/>
    <property type="molecule type" value="Genomic_DNA"/>
</dbReference>
<dbReference type="RefSeq" id="WP_010720642.1">
    <property type="nucleotide sequence ID" value="NZ_AP027299.1"/>
</dbReference>
<dbReference type="Proteomes" id="UP000352698">
    <property type="component" value="Unassembled WGS sequence"/>
</dbReference>
<feature type="transmembrane region" description="Helical" evidence="1">
    <location>
        <begin position="84"/>
        <end position="104"/>
    </location>
</feature>
<dbReference type="Proteomes" id="UP000253498">
    <property type="component" value="Unassembled WGS sequence"/>
</dbReference>
<name>A0A1V8X7E0_ENTHR</name>
<gene>
    <name evidence="2" type="ORF">EB03_02680</name>
    <name evidence="3" type="ORF">NCTC12204_02626</name>
</gene>
<dbReference type="GeneID" id="56786378"/>